<comment type="pathway">
    <text evidence="9">Cofactor biosynthesis; coenzyme A biosynthesis; CoA from (R)-pantothenate: step 4/5.</text>
</comment>
<dbReference type="InterPro" id="IPR014729">
    <property type="entry name" value="Rossmann-like_a/b/a_fold"/>
</dbReference>
<evidence type="ECO:0000256" key="8">
    <source>
        <dbReference type="ARBA" id="ARBA00029346"/>
    </source>
</evidence>
<evidence type="ECO:0000256" key="2">
    <source>
        <dbReference type="ARBA" id="ARBA00022679"/>
    </source>
</evidence>
<dbReference type="GO" id="GO:0004595">
    <property type="term" value="F:pantetheine-phosphate adenylyltransferase activity"/>
    <property type="evidence" value="ECO:0007669"/>
    <property type="project" value="UniProtKB-UniRule"/>
</dbReference>
<dbReference type="EC" id="2.7.7.3" evidence="9"/>
<keyword evidence="3 9" id="KW-0548">Nucleotidyltransferase</keyword>
<dbReference type="PANTHER" id="PTHR21342">
    <property type="entry name" value="PHOSPHOPANTETHEINE ADENYLYLTRANSFERASE"/>
    <property type="match status" value="1"/>
</dbReference>
<feature type="binding site" evidence="9">
    <location>
        <begin position="131"/>
        <end position="137"/>
    </location>
    <ligand>
        <name>ATP</name>
        <dbReference type="ChEBI" id="CHEBI:30616"/>
    </ligand>
</feature>
<feature type="site" description="Transition state stabilizer" evidence="9">
    <location>
        <position position="21"/>
    </location>
</feature>
<keyword evidence="6 9" id="KW-0460">Magnesium</keyword>
<dbReference type="Proteomes" id="UP000886744">
    <property type="component" value="Unassembled WGS sequence"/>
</dbReference>
<evidence type="ECO:0000256" key="7">
    <source>
        <dbReference type="ARBA" id="ARBA00022993"/>
    </source>
</evidence>
<feature type="binding site" evidence="9">
    <location>
        <position position="81"/>
    </location>
    <ligand>
        <name>substrate</name>
    </ligand>
</feature>
<keyword evidence="4 9" id="KW-0547">Nucleotide-binding</keyword>
<dbReference type="AlphaFoldDB" id="A0A9D1J704"/>
<feature type="binding site" evidence="9">
    <location>
        <position position="95"/>
    </location>
    <ligand>
        <name>substrate</name>
    </ligand>
</feature>
<proteinExistence type="inferred from homology"/>
<dbReference type="GO" id="GO:0005524">
    <property type="term" value="F:ATP binding"/>
    <property type="evidence" value="ECO:0007669"/>
    <property type="project" value="UniProtKB-KW"/>
</dbReference>
<dbReference type="GO" id="GO:0005737">
    <property type="term" value="C:cytoplasm"/>
    <property type="evidence" value="ECO:0007669"/>
    <property type="project" value="UniProtKB-SubCell"/>
</dbReference>
<protein>
    <recommendedName>
        <fullName evidence="9">Phosphopantetheine adenylyltransferase</fullName>
        <ecNumber evidence="9">2.7.7.3</ecNumber>
    </recommendedName>
    <alternativeName>
        <fullName evidence="9">Dephospho-CoA pyrophosphorylase</fullName>
    </alternativeName>
    <alternativeName>
        <fullName evidence="9">Pantetheine-phosphate adenylyltransferase</fullName>
        <shortName evidence="9">PPAT</shortName>
    </alternativeName>
</protein>
<feature type="domain" description="Cytidyltransferase-like" evidence="10">
    <location>
        <begin position="9"/>
        <end position="141"/>
    </location>
</feature>
<keyword evidence="7 9" id="KW-0173">Coenzyme A biosynthesis</keyword>
<dbReference type="InterPro" id="IPR001980">
    <property type="entry name" value="PPAT"/>
</dbReference>
<evidence type="ECO:0000256" key="9">
    <source>
        <dbReference type="HAMAP-Rule" id="MF_00151"/>
    </source>
</evidence>
<feature type="binding site" evidence="9">
    <location>
        <position position="13"/>
    </location>
    <ligand>
        <name>substrate</name>
    </ligand>
</feature>
<feature type="binding site" evidence="9">
    <location>
        <position position="45"/>
    </location>
    <ligand>
        <name>substrate</name>
    </ligand>
</feature>
<dbReference type="Pfam" id="PF01467">
    <property type="entry name" value="CTP_transf_like"/>
    <property type="match status" value="1"/>
</dbReference>
<feature type="binding site" evidence="9">
    <location>
        <position position="106"/>
    </location>
    <ligand>
        <name>ATP</name>
        <dbReference type="ChEBI" id="CHEBI:30616"/>
    </ligand>
</feature>
<comment type="similarity">
    <text evidence="9">Belongs to the bacterial CoaD family.</text>
</comment>
<comment type="function">
    <text evidence="9">Reversibly transfers an adenylyl group from ATP to 4'-phosphopantetheine, yielding dephospho-CoA (dPCoA) and pyrophosphate.</text>
</comment>
<feature type="binding site" evidence="9">
    <location>
        <begin position="96"/>
        <end position="98"/>
    </location>
    <ligand>
        <name>ATP</name>
        <dbReference type="ChEBI" id="CHEBI:30616"/>
    </ligand>
</feature>
<dbReference type="EMBL" id="DVHI01000098">
    <property type="protein sequence ID" value="HIR63456.1"/>
    <property type="molecule type" value="Genomic_DNA"/>
</dbReference>
<dbReference type="SUPFAM" id="SSF52374">
    <property type="entry name" value="Nucleotidylyl transferase"/>
    <property type="match status" value="1"/>
</dbReference>
<name>A0A9D1J704_9BACT</name>
<evidence type="ECO:0000259" key="10">
    <source>
        <dbReference type="Pfam" id="PF01467"/>
    </source>
</evidence>
<accession>A0A9D1J704</accession>
<comment type="catalytic activity">
    <reaction evidence="8 9">
        <text>(R)-4'-phosphopantetheine + ATP + H(+) = 3'-dephospho-CoA + diphosphate</text>
        <dbReference type="Rhea" id="RHEA:19801"/>
        <dbReference type="ChEBI" id="CHEBI:15378"/>
        <dbReference type="ChEBI" id="CHEBI:30616"/>
        <dbReference type="ChEBI" id="CHEBI:33019"/>
        <dbReference type="ChEBI" id="CHEBI:57328"/>
        <dbReference type="ChEBI" id="CHEBI:61723"/>
        <dbReference type="EC" id="2.7.7.3"/>
    </reaction>
</comment>
<evidence type="ECO:0000256" key="5">
    <source>
        <dbReference type="ARBA" id="ARBA00022840"/>
    </source>
</evidence>
<reference evidence="11" key="1">
    <citation type="submission" date="2020-10" db="EMBL/GenBank/DDBJ databases">
        <authorList>
            <person name="Gilroy R."/>
        </authorList>
    </citation>
    <scope>NUCLEOTIDE SEQUENCE</scope>
    <source>
        <strain evidence="11">ChiHjej13B12-12457</strain>
    </source>
</reference>
<evidence type="ECO:0000256" key="1">
    <source>
        <dbReference type="ARBA" id="ARBA00022490"/>
    </source>
</evidence>
<evidence type="ECO:0000313" key="12">
    <source>
        <dbReference type="Proteomes" id="UP000886744"/>
    </source>
</evidence>
<dbReference type="GO" id="GO:0015937">
    <property type="term" value="P:coenzyme A biosynthetic process"/>
    <property type="evidence" value="ECO:0007669"/>
    <property type="project" value="UniProtKB-UniRule"/>
</dbReference>
<reference evidence="11" key="2">
    <citation type="journal article" date="2021" name="PeerJ">
        <title>Extensive microbial diversity within the chicken gut microbiome revealed by metagenomics and culture.</title>
        <authorList>
            <person name="Gilroy R."/>
            <person name="Ravi A."/>
            <person name="Getino M."/>
            <person name="Pursley I."/>
            <person name="Horton D.L."/>
            <person name="Alikhan N.F."/>
            <person name="Baker D."/>
            <person name="Gharbi K."/>
            <person name="Hall N."/>
            <person name="Watson M."/>
            <person name="Adriaenssens E.M."/>
            <person name="Foster-Nyarko E."/>
            <person name="Jarju S."/>
            <person name="Secka A."/>
            <person name="Antonio M."/>
            <person name="Oren A."/>
            <person name="Chaudhuri R.R."/>
            <person name="La Ragione R."/>
            <person name="Hildebrand F."/>
            <person name="Pallen M.J."/>
        </authorList>
    </citation>
    <scope>NUCLEOTIDE SEQUENCE</scope>
    <source>
        <strain evidence="11">ChiHjej13B12-12457</strain>
    </source>
</reference>
<evidence type="ECO:0000313" key="11">
    <source>
        <dbReference type="EMBL" id="HIR63456.1"/>
    </source>
</evidence>
<dbReference type="NCBIfam" id="TIGR01510">
    <property type="entry name" value="coaD_prev_kdtB"/>
    <property type="match status" value="1"/>
</dbReference>
<evidence type="ECO:0000256" key="3">
    <source>
        <dbReference type="ARBA" id="ARBA00022695"/>
    </source>
</evidence>
<feature type="binding site" evidence="9">
    <location>
        <position position="21"/>
    </location>
    <ligand>
        <name>ATP</name>
        <dbReference type="ChEBI" id="CHEBI:30616"/>
    </ligand>
</feature>
<dbReference type="NCBIfam" id="TIGR00125">
    <property type="entry name" value="cyt_tran_rel"/>
    <property type="match status" value="1"/>
</dbReference>
<keyword evidence="2 9" id="KW-0808">Transferase</keyword>
<comment type="subunit">
    <text evidence="9">Homohexamer.</text>
</comment>
<comment type="subcellular location">
    <subcellularLocation>
        <location evidence="9">Cytoplasm</location>
    </subcellularLocation>
</comment>
<evidence type="ECO:0000256" key="4">
    <source>
        <dbReference type="ARBA" id="ARBA00022741"/>
    </source>
</evidence>
<dbReference type="PRINTS" id="PR01020">
    <property type="entry name" value="LPSBIOSNTHSS"/>
</dbReference>
<feature type="binding site" evidence="9">
    <location>
        <begin position="13"/>
        <end position="14"/>
    </location>
    <ligand>
        <name>ATP</name>
        <dbReference type="ChEBI" id="CHEBI:30616"/>
    </ligand>
</feature>
<dbReference type="PANTHER" id="PTHR21342:SF1">
    <property type="entry name" value="PHOSPHOPANTETHEINE ADENYLYLTRANSFERASE"/>
    <property type="match status" value="1"/>
</dbReference>
<dbReference type="HAMAP" id="MF_00151">
    <property type="entry name" value="PPAT_bact"/>
    <property type="match status" value="1"/>
</dbReference>
<dbReference type="InterPro" id="IPR004821">
    <property type="entry name" value="Cyt_trans-like"/>
</dbReference>
<keyword evidence="5 9" id="KW-0067">ATP-binding</keyword>
<keyword evidence="1 9" id="KW-0963">Cytoplasm</keyword>
<gene>
    <name evidence="9 11" type="primary">coaD</name>
    <name evidence="11" type="ORF">IAC94_08055</name>
</gene>
<comment type="cofactor">
    <cofactor evidence="9">
        <name>Mg(2+)</name>
        <dbReference type="ChEBI" id="CHEBI:18420"/>
    </cofactor>
</comment>
<organism evidence="11 12">
    <name type="scientific">Candidatus Coprenecus avistercoris</name>
    <dbReference type="NCBI Taxonomy" id="2840730"/>
    <lineage>
        <taxon>Bacteria</taxon>
        <taxon>Pseudomonadati</taxon>
        <taxon>Bacteroidota</taxon>
        <taxon>Bacteroidia</taxon>
        <taxon>Bacteroidales</taxon>
        <taxon>Rikenellaceae</taxon>
        <taxon>Rikenellaceae incertae sedis</taxon>
        <taxon>Candidatus Coprenecus</taxon>
    </lineage>
</organism>
<comment type="caution">
    <text evidence="11">The sequence shown here is derived from an EMBL/GenBank/DDBJ whole genome shotgun (WGS) entry which is preliminary data.</text>
</comment>
<sequence>MKPDRKAAIFPGSFDPFTLGHMDVLRSALKLFDKIYIAVGYNHLKHGFLPPQTRVALIQDAVRPLIESGADIEVLSYTGLTVNLCREKNTGFIIRGLRTTTDFELESVIAQANRKMQPETVTVFIPASHSYSFISSTVVRDVIINGGDAAPFMPTNIRIEDYLNKTI</sequence>
<evidence type="ECO:0000256" key="6">
    <source>
        <dbReference type="ARBA" id="ARBA00022842"/>
    </source>
</evidence>
<dbReference type="Gene3D" id="3.40.50.620">
    <property type="entry name" value="HUPs"/>
    <property type="match status" value="1"/>
</dbReference>